<dbReference type="Proteomes" id="UP000011761">
    <property type="component" value="Unassembled WGS sequence"/>
</dbReference>
<dbReference type="GeneID" id="19111916"/>
<proteinExistence type="predicted"/>
<protein>
    <recommendedName>
        <fullName evidence="1">DRBM domain-containing protein</fullName>
    </recommendedName>
</protein>
<reference evidence="2 3" key="1">
    <citation type="journal article" date="2012" name="PLoS Pathog.">
        <title>Diverse lifestyles and strategies of plant pathogenesis encoded in the genomes of eighteen Dothideomycetes fungi.</title>
        <authorList>
            <person name="Ohm R.A."/>
            <person name="Feau N."/>
            <person name="Henrissat B."/>
            <person name="Schoch C.L."/>
            <person name="Horwitz B.A."/>
            <person name="Barry K.W."/>
            <person name="Condon B.J."/>
            <person name="Copeland A.C."/>
            <person name="Dhillon B."/>
            <person name="Glaser F."/>
            <person name="Hesse C.N."/>
            <person name="Kosti I."/>
            <person name="LaButti K."/>
            <person name="Lindquist E.A."/>
            <person name="Lucas S."/>
            <person name="Salamov A.A."/>
            <person name="Bradshaw R.E."/>
            <person name="Ciuffetti L."/>
            <person name="Hamelin R.C."/>
            <person name="Kema G.H.J."/>
            <person name="Lawrence C."/>
            <person name="Scott J.A."/>
            <person name="Spatafora J.W."/>
            <person name="Turgeon B.G."/>
            <person name="de Wit P.J.G.M."/>
            <person name="Zhong S."/>
            <person name="Goodwin S.B."/>
            <person name="Grigoriev I.V."/>
        </authorList>
    </citation>
    <scope>NUCLEOTIDE SEQUENCE [LARGE SCALE GENOMIC DNA]</scope>
    <source>
        <strain evidence="2 3">UAMH 10762</strain>
    </source>
</reference>
<accession>M2N005</accession>
<dbReference type="InterPro" id="IPR014720">
    <property type="entry name" value="dsRBD_dom"/>
</dbReference>
<organism evidence="2 3">
    <name type="scientific">Baudoinia panamericana (strain UAMH 10762)</name>
    <name type="common">Angels' share fungus</name>
    <name type="synonym">Baudoinia compniacensis (strain UAMH 10762)</name>
    <dbReference type="NCBI Taxonomy" id="717646"/>
    <lineage>
        <taxon>Eukaryota</taxon>
        <taxon>Fungi</taxon>
        <taxon>Dikarya</taxon>
        <taxon>Ascomycota</taxon>
        <taxon>Pezizomycotina</taxon>
        <taxon>Dothideomycetes</taxon>
        <taxon>Dothideomycetidae</taxon>
        <taxon>Mycosphaerellales</taxon>
        <taxon>Teratosphaeriaceae</taxon>
        <taxon>Baudoinia</taxon>
    </lineage>
</organism>
<name>M2N005_BAUPA</name>
<dbReference type="SUPFAM" id="SSF54768">
    <property type="entry name" value="dsRNA-binding domain-like"/>
    <property type="match status" value="1"/>
</dbReference>
<dbReference type="OrthoDB" id="3767426at2759"/>
<sequence length="173" mass="19198">MHQGGDLLDALLTQKMMDYPYAARKAQLVSISPRIPRHSTASDYSGLVQSFITQLGAVYERGCDATKLQLRSVVQSGELPTPGQPAEVPRQHGRERVRGGDIELPRYTSAIKEYGDRTGIDVQWTDECVSVSPQLWRVWAHVGGTRFFGTGDNKKLARHLASQQACQRFAVEA</sequence>
<dbReference type="AlphaFoldDB" id="M2N005"/>
<dbReference type="Pfam" id="PF00035">
    <property type="entry name" value="dsrm"/>
    <property type="match status" value="1"/>
</dbReference>
<dbReference type="Gene3D" id="3.30.160.20">
    <property type="match status" value="1"/>
</dbReference>
<dbReference type="HOGENOM" id="CLU_1547255_0_0_1"/>
<evidence type="ECO:0000313" key="2">
    <source>
        <dbReference type="EMBL" id="EMC97238.1"/>
    </source>
</evidence>
<evidence type="ECO:0000313" key="3">
    <source>
        <dbReference type="Proteomes" id="UP000011761"/>
    </source>
</evidence>
<dbReference type="RefSeq" id="XP_007675215.1">
    <property type="nucleotide sequence ID" value="XM_007677025.1"/>
</dbReference>
<dbReference type="KEGG" id="bcom:BAUCODRAFT_32985"/>
<dbReference type="CDD" id="cd00048">
    <property type="entry name" value="DSRM_SF"/>
    <property type="match status" value="1"/>
</dbReference>
<gene>
    <name evidence="2" type="ORF">BAUCODRAFT_32985</name>
</gene>
<evidence type="ECO:0000259" key="1">
    <source>
        <dbReference type="Pfam" id="PF00035"/>
    </source>
</evidence>
<dbReference type="EMBL" id="KB445554">
    <property type="protein sequence ID" value="EMC97238.1"/>
    <property type="molecule type" value="Genomic_DNA"/>
</dbReference>
<keyword evidence="3" id="KW-1185">Reference proteome</keyword>
<feature type="domain" description="DRBM" evidence="1">
    <location>
        <begin position="110"/>
        <end position="167"/>
    </location>
</feature>